<keyword evidence="4 7" id="KW-0812">Transmembrane</keyword>
<dbReference type="Gene3D" id="1.10.3720.10">
    <property type="entry name" value="MetI-like"/>
    <property type="match status" value="1"/>
</dbReference>
<evidence type="ECO:0000256" key="7">
    <source>
        <dbReference type="RuleBase" id="RU363032"/>
    </source>
</evidence>
<comment type="subcellular location">
    <subcellularLocation>
        <location evidence="1 7">Cell membrane</location>
        <topology evidence="1 7">Multi-pass membrane protein</topology>
    </subcellularLocation>
</comment>
<dbReference type="Proteomes" id="UP000196475">
    <property type="component" value="Unassembled WGS sequence"/>
</dbReference>
<gene>
    <name evidence="9" type="ORF">BAA01_04380</name>
</gene>
<evidence type="ECO:0000256" key="1">
    <source>
        <dbReference type="ARBA" id="ARBA00004651"/>
    </source>
</evidence>
<dbReference type="CDD" id="cd06261">
    <property type="entry name" value="TM_PBP2"/>
    <property type="match status" value="1"/>
</dbReference>
<dbReference type="GO" id="GO:0055085">
    <property type="term" value="P:transmembrane transport"/>
    <property type="evidence" value="ECO:0007669"/>
    <property type="project" value="InterPro"/>
</dbReference>
<dbReference type="AlphaFoldDB" id="A0A1Y3PR20"/>
<organism evidence="9 10">
    <name type="scientific">Bacillus thermozeamaize</name>
    <dbReference type="NCBI Taxonomy" id="230954"/>
    <lineage>
        <taxon>Bacteria</taxon>
        <taxon>Bacillati</taxon>
        <taxon>Bacillota</taxon>
        <taxon>Bacilli</taxon>
        <taxon>Bacillales</taxon>
        <taxon>Bacillaceae</taxon>
        <taxon>Bacillus</taxon>
    </lineage>
</organism>
<feature type="transmembrane region" description="Helical" evidence="7">
    <location>
        <begin position="98"/>
        <end position="122"/>
    </location>
</feature>
<proteinExistence type="inferred from homology"/>
<keyword evidence="6 7" id="KW-0472">Membrane</keyword>
<accession>A0A1Y3PR20</accession>
<dbReference type="InterPro" id="IPR000515">
    <property type="entry name" value="MetI-like"/>
</dbReference>
<evidence type="ECO:0000256" key="2">
    <source>
        <dbReference type="ARBA" id="ARBA00022448"/>
    </source>
</evidence>
<feature type="transmembrane region" description="Helical" evidence="7">
    <location>
        <begin position="134"/>
        <end position="152"/>
    </location>
</feature>
<name>A0A1Y3PR20_9BACI</name>
<evidence type="ECO:0000256" key="6">
    <source>
        <dbReference type="ARBA" id="ARBA00023136"/>
    </source>
</evidence>
<comment type="caution">
    <text evidence="9">The sequence shown here is derived from an EMBL/GenBank/DDBJ whole genome shotgun (WGS) entry which is preliminary data.</text>
</comment>
<keyword evidence="5 7" id="KW-1133">Transmembrane helix</keyword>
<keyword evidence="3" id="KW-1003">Cell membrane</keyword>
<evidence type="ECO:0000256" key="5">
    <source>
        <dbReference type="ARBA" id="ARBA00022989"/>
    </source>
</evidence>
<dbReference type="EMBL" id="LZRT01000059">
    <property type="protein sequence ID" value="OUM88607.1"/>
    <property type="molecule type" value="Genomic_DNA"/>
</dbReference>
<sequence>MTVIAVVCLLPIVWMVLGSMRSYEELFQYATQVSWHLLVPVNWTFQNYIDVLFDDQHPFLRYVFNTLFVASTVTVLVLLINSLAAFAFAKLRFRGSSVIFVLFMSALIIPGEVMLVPNYMLINNLGWLNSFKGLIIPSMLSVFGIFLLKQFFEEIPTEILESARLDGASWLKIYRVIVLPAAVPAMITLGIITFLGNWDAYLWPLVVINDDRKQLIQVAIANFTSMAGTEWTKVLAANTIATVPILILFFVLQRYYIQGITMSGVKG</sequence>
<dbReference type="InterPro" id="IPR035906">
    <property type="entry name" value="MetI-like_sf"/>
</dbReference>
<evidence type="ECO:0000313" key="10">
    <source>
        <dbReference type="Proteomes" id="UP000196475"/>
    </source>
</evidence>
<feature type="domain" description="ABC transmembrane type-1" evidence="8">
    <location>
        <begin position="63"/>
        <end position="252"/>
    </location>
</feature>
<keyword evidence="2 7" id="KW-0813">Transport</keyword>
<dbReference type="PANTHER" id="PTHR43744:SF12">
    <property type="entry name" value="ABC TRANSPORTER PERMEASE PROTEIN MG189-RELATED"/>
    <property type="match status" value="1"/>
</dbReference>
<evidence type="ECO:0000256" key="3">
    <source>
        <dbReference type="ARBA" id="ARBA00022475"/>
    </source>
</evidence>
<dbReference type="GO" id="GO:0005886">
    <property type="term" value="C:plasma membrane"/>
    <property type="evidence" value="ECO:0007669"/>
    <property type="project" value="UniProtKB-SubCell"/>
</dbReference>
<feature type="transmembrane region" description="Helical" evidence="7">
    <location>
        <begin position="62"/>
        <end position="86"/>
    </location>
</feature>
<evidence type="ECO:0000313" key="9">
    <source>
        <dbReference type="EMBL" id="OUM88607.1"/>
    </source>
</evidence>
<comment type="similarity">
    <text evidence="7">Belongs to the binding-protein-dependent transport system permease family.</text>
</comment>
<protein>
    <submittedName>
        <fullName evidence="9">Sugar ABC transporter permease</fullName>
    </submittedName>
</protein>
<feature type="transmembrane region" description="Helical" evidence="7">
    <location>
        <begin position="234"/>
        <end position="252"/>
    </location>
</feature>
<dbReference type="PANTHER" id="PTHR43744">
    <property type="entry name" value="ABC TRANSPORTER PERMEASE PROTEIN MG189-RELATED-RELATED"/>
    <property type="match status" value="1"/>
</dbReference>
<dbReference type="SUPFAM" id="SSF161098">
    <property type="entry name" value="MetI-like"/>
    <property type="match status" value="1"/>
</dbReference>
<feature type="transmembrane region" description="Helical" evidence="7">
    <location>
        <begin position="173"/>
        <end position="195"/>
    </location>
</feature>
<reference evidence="10" key="1">
    <citation type="submission" date="2016-06" db="EMBL/GenBank/DDBJ databases">
        <authorList>
            <person name="Nascimento L."/>
            <person name="Pereira R.V."/>
            <person name="Martins L.F."/>
            <person name="Quaggio R.B."/>
            <person name="Silva A.M."/>
            <person name="Setubal J.C."/>
        </authorList>
    </citation>
    <scope>NUCLEOTIDE SEQUENCE [LARGE SCALE GENOMIC DNA]</scope>
</reference>
<dbReference type="PROSITE" id="PS50928">
    <property type="entry name" value="ABC_TM1"/>
    <property type="match status" value="1"/>
</dbReference>
<dbReference type="Pfam" id="PF00528">
    <property type="entry name" value="BPD_transp_1"/>
    <property type="match status" value="1"/>
</dbReference>
<evidence type="ECO:0000259" key="8">
    <source>
        <dbReference type="PROSITE" id="PS50928"/>
    </source>
</evidence>
<evidence type="ECO:0000256" key="4">
    <source>
        <dbReference type="ARBA" id="ARBA00022692"/>
    </source>
</evidence>